<dbReference type="Pfam" id="PF10099">
    <property type="entry name" value="RskA_C"/>
    <property type="match status" value="1"/>
</dbReference>
<evidence type="ECO:0000256" key="11">
    <source>
        <dbReference type="SAM" id="MobiDB-lite"/>
    </source>
</evidence>
<feature type="region of interest" description="Disordered" evidence="11">
    <location>
        <begin position="77"/>
        <end position="123"/>
    </location>
</feature>
<evidence type="ECO:0000256" key="4">
    <source>
        <dbReference type="ARBA" id="ARBA00022692"/>
    </source>
</evidence>
<evidence type="ECO:0000256" key="5">
    <source>
        <dbReference type="ARBA" id="ARBA00022989"/>
    </source>
</evidence>
<accession>A0A2A9DTY4</accession>
<comment type="caution">
    <text evidence="14">The sequence shown here is derived from an EMBL/GenBank/DDBJ whole genome shotgun (WGS) entry which is preliminary data.</text>
</comment>
<name>A0A2A9DTY4_9MICO</name>
<evidence type="ECO:0000259" key="13">
    <source>
        <dbReference type="Pfam" id="PF10099"/>
    </source>
</evidence>
<evidence type="ECO:0000256" key="6">
    <source>
        <dbReference type="ARBA" id="ARBA00023015"/>
    </source>
</evidence>
<evidence type="ECO:0000256" key="12">
    <source>
        <dbReference type="SAM" id="Phobius"/>
    </source>
</evidence>
<gene>
    <name evidence="14" type="ORF">ATJ78_0983</name>
</gene>
<keyword evidence="6" id="KW-0805">Transcription regulation</keyword>
<dbReference type="Proteomes" id="UP000221369">
    <property type="component" value="Unassembled WGS sequence"/>
</dbReference>
<dbReference type="InterPro" id="IPR018764">
    <property type="entry name" value="RskA_C"/>
</dbReference>
<feature type="transmembrane region" description="Helical" evidence="12">
    <location>
        <begin position="131"/>
        <end position="155"/>
    </location>
</feature>
<dbReference type="EMBL" id="PDJE01000001">
    <property type="protein sequence ID" value="PFG30063.1"/>
    <property type="molecule type" value="Genomic_DNA"/>
</dbReference>
<dbReference type="PANTHER" id="PTHR37461">
    <property type="entry name" value="ANTI-SIGMA-K FACTOR RSKA"/>
    <property type="match status" value="1"/>
</dbReference>
<evidence type="ECO:0000256" key="9">
    <source>
        <dbReference type="ARBA" id="ARBA00029829"/>
    </source>
</evidence>
<feature type="compositionally biased region" description="Basic and acidic residues" evidence="11">
    <location>
        <begin position="95"/>
        <end position="108"/>
    </location>
</feature>
<dbReference type="GO" id="GO:0005886">
    <property type="term" value="C:plasma membrane"/>
    <property type="evidence" value="ECO:0007669"/>
    <property type="project" value="UniProtKB-SubCell"/>
</dbReference>
<sequence>MTHDKDADAAAAHALDALPNDERTQHERALEHDAELQAEQASFDAVARELGQATTPVTPPSDMKSRLMASIADLPQQTPAASVDTPADAETDEPAQERTPQHDSHTDAVARTTLPTRAEQRAQRRWYTRPAAIAVAAVAASALIFAGGATVGSLVTGNSVTAQSEAADKLAAINAADDVQRTSIEADGTTATVVWSAALELSAVVMDGLPDAPEGKVYEAWYIDDAGAVPAGTFAADAHDTTWHVLDGEFAPGTVIGITIEPEGGSEQPTSDPIMVFETA</sequence>
<keyword evidence="4 12" id="KW-0812">Transmembrane</keyword>
<evidence type="ECO:0000256" key="1">
    <source>
        <dbReference type="ARBA" id="ARBA00004167"/>
    </source>
</evidence>
<keyword evidence="5 12" id="KW-1133">Transmembrane helix</keyword>
<dbReference type="RefSeq" id="WP_098406573.1">
    <property type="nucleotide sequence ID" value="NZ_PDJE01000001.1"/>
</dbReference>
<dbReference type="InterPro" id="IPR041916">
    <property type="entry name" value="Anti_sigma_zinc_sf"/>
</dbReference>
<dbReference type="GO" id="GO:0006417">
    <property type="term" value="P:regulation of translation"/>
    <property type="evidence" value="ECO:0007669"/>
    <property type="project" value="TreeGrafter"/>
</dbReference>
<keyword evidence="15" id="KW-1185">Reference proteome</keyword>
<feature type="compositionally biased region" description="Basic and acidic residues" evidence="11">
    <location>
        <begin position="20"/>
        <end position="35"/>
    </location>
</feature>
<dbReference type="InterPro" id="IPR051474">
    <property type="entry name" value="Anti-sigma-K/W_factor"/>
</dbReference>
<protein>
    <recommendedName>
        <fullName evidence="10">Regulator of SigK</fullName>
    </recommendedName>
    <alternativeName>
        <fullName evidence="9">Sigma-K anti-sigma factor RskA</fullName>
    </alternativeName>
</protein>
<keyword evidence="8" id="KW-0804">Transcription</keyword>
<dbReference type="AlphaFoldDB" id="A0A2A9DTY4"/>
<dbReference type="GO" id="GO:0016989">
    <property type="term" value="F:sigma factor antagonist activity"/>
    <property type="evidence" value="ECO:0007669"/>
    <property type="project" value="TreeGrafter"/>
</dbReference>
<keyword evidence="3" id="KW-1003">Cell membrane</keyword>
<evidence type="ECO:0000256" key="2">
    <source>
        <dbReference type="ARBA" id="ARBA00004236"/>
    </source>
</evidence>
<comment type="subcellular location">
    <subcellularLocation>
        <location evidence="2">Cell membrane</location>
    </subcellularLocation>
    <subcellularLocation>
        <location evidence="1">Membrane</location>
        <topology evidence="1">Single-pass membrane protein</topology>
    </subcellularLocation>
</comment>
<reference evidence="14 15" key="1">
    <citation type="submission" date="2017-10" db="EMBL/GenBank/DDBJ databases">
        <title>Sequencing the genomes of 1000 actinobacteria strains.</title>
        <authorList>
            <person name="Klenk H.-P."/>
        </authorList>
    </citation>
    <scope>NUCLEOTIDE SEQUENCE [LARGE SCALE GENOMIC DNA]</scope>
    <source>
        <strain evidence="14 15">DSM 21798</strain>
    </source>
</reference>
<evidence type="ECO:0000256" key="7">
    <source>
        <dbReference type="ARBA" id="ARBA00023136"/>
    </source>
</evidence>
<feature type="region of interest" description="Disordered" evidence="11">
    <location>
        <begin position="1"/>
        <end position="65"/>
    </location>
</feature>
<evidence type="ECO:0000313" key="14">
    <source>
        <dbReference type="EMBL" id="PFG30063.1"/>
    </source>
</evidence>
<evidence type="ECO:0000256" key="3">
    <source>
        <dbReference type="ARBA" id="ARBA00022475"/>
    </source>
</evidence>
<evidence type="ECO:0000256" key="10">
    <source>
        <dbReference type="ARBA" id="ARBA00030803"/>
    </source>
</evidence>
<feature type="compositionally biased region" description="Low complexity" evidence="11">
    <location>
        <begin position="9"/>
        <end position="18"/>
    </location>
</feature>
<dbReference type="Gene3D" id="1.10.10.1320">
    <property type="entry name" value="Anti-sigma factor, zinc-finger domain"/>
    <property type="match status" value="1"/>
</dbReference>
<feature type="domain" description="Anti-sigma K factor RskA C-terminal" evidence="13">
    <location>
        <begin position="135"/>
        <end position="274"/>
    </location>
</feature>
<organism evidence="14 15">
    <name type="scientific">Paramicrobacterium agarici</name>
    <dbReference type="NCBI Taxonomy" id="630514"/>
    <lineage>
        <taxon>Bacteria</taxon>
        <taxon>Bacillati</taxon>
        <taxon>Actinomycetota</taxon>
        <taxon>Actinomycetes</taxon>
        <taxon>Micrococcales</taxon>
        <taxon>Microbacteriaceae</taxon>
        <taxon>Paramicrobacterium</taxon>
    </lineage>
</organism>
<proteinExistence type="predicted"/>
<dbReference type="PANTHER" id="PTHR37461:SF1">
    <property type="entry name" value="ANTI-SIGMA-K FACTOR RSKA"/>
    <property type="match status" value="1"/>
</dbReference>
<evidence type="ECO:0000313" key="15">
    <source>
        <dbReference type="Proteomes" id="UP000221369"/>
    </source>
</evidence>
<evidence type="ECO:0000256" key="8">
    <source>
        <dbReference type="ARBA" id="ARBA00023163"/>
    </source>
</evidence>
<keyword evidence="7 12" id="KW-0472">Membrane</keyword>